<dbReference type="InterPro" id="IPR019587">
    <property type="entry name" value="Polyketide_cyclase/dehydratase"/>
</dbReference>
<dbReference type="CDD" id="cd07812">
    <property type="entry name" value="SRPBCC"/>
    <property type="match status" value="1"/>
</dbReference>
<gene>
    <name evidence="1" type="ORF">C7Y72_08805</name>
</gene>
<accession>A0A2T4UKG6</accession>
<reference evidence="1 2" key="1">
    <citation type="submission" date="2018-03" db="EMBL/GenBank/DDBJ databases">
        <title>Aquarubrobacter algicola gen. nov., sp. nov., a novel actinobacterium isolated from shallow eutrophic lake during the end of cyanobacterial harmful algal blooms.</title>
        <authorList>
            <person name="Chun S.J."/>
        </authorList>
    </citation>
    <scope>NUCLEOTIDE SEQUENCE [LARGE SCALE GENOMIC DNA]</scope>
    <source>
        <strain evidence="1 2">Seoho-28</strain>
    </source>
</reference>
<evidence type="ECO:0000313" key="1">
    <source>
        <dbReference type="EMBL" id="PTL59746.1"/>
    </source>
</evidence>
<sequence length="146" mass="15955">MSIEISQDIDVDATPEEAAALVADLPRWPEWFALHKGWSGDEPTGPAGKGTTFKHRIRVMGVSGDVTWKVAESDPPRRFRLEGKGPSRSNMEVDFRIAPRAGGGSTLSFTAKIGGLALRPFEGQIKPWLMVRVDRTTDALQQLLAA</sequence>
<dbReference type="RefSeq" id="WP_107568390.1">
    <property type="nucleotide sequence ID" value="NZ_PYYB01000001.1"/>
</dbReference>
<dbReference type="AlphaFoldDB" id="A0A2T4UKG6"/>
<comment type="caution">
    <text evidence="1">The sequence shown here is derived from an EMBL/GenBank/DDBJ whole genome shotgun (WGS) entry which is preliminary data.</text>
</comment>
<keyword evidence="2" id="KW-1185">Reference proteome</keyword>
<dbReference type="EMBL" id="PYYB01000001">
    <property type="protein sequence ID" value="PTL59746.1"/>
    <property type="molecule type" value="Genomic_DNA"/>
</dbReference>
<evidence type="ECO:0008006" key="3">
    <source>
        <dbReference type="Google" id="ProtNLM"/>
    </source>
</evidence>
<dbReference type="InterPro" id="IPR023393">
    <property type="entry name" value="START-like_dom_sf"/>
</dbReference>
<protein>
    <recommendedName>
        <fullName evidence="3">SRPBCC family protein</fullName>
    </recommendedName>
</protein>
<evidence type="ECO:0000313" key="2">
    <source>
        <dbReference type="Proteomes" id="UP000240739"/>
    </source>
</evidence>
<dbReference type="SUPFAM" id="SSF55961">
    <property type="entry name" value="Bet v1-like"/>
    <property type="match status" value="1"/>
</dbReference>
<proteinExistence type="predicted"/>
<dbReference type="OrthoDB" id="9810827at2"/>
<name>A0A2T4UKG6_9ACTN</name>
<dbReference type="Pfam" id="PF10604">
    <property type="entry name" value="Polyketide_cyc2"/>
    <property type="match status" value="1"/>
</dbReference>
<dbReference type="Proteomes" id="UP000240739">
    <property type="component" value="Unassembled WGS sequence"/>
</dbReference>
<organism evidence="1 2">
    <name type="scientific">Paraconexibacter algicola</name>
    <dbReference type="NCBI Taxonomy" id="2133960"/>
    <lineage>
        <taxon>Bacteria</taxon>
        <taxon>Bacillati</taxon>
        <taxon>Actinomycetota</taxon>
        <taxon>Thermoleophilia</taxon>
        <taxon>Solirubrobacterales</taxon>
        <taxon>Paraconexibacteraceae</taxon>
        <taxon>Paraconexibacter</taxon>
    </lineage>
</organism>
<dbReference type="Gene3D" id="3.30.530.20">
    <property type="match status" value="1"/>
</dbReference>